<evidence type="ECO:0000313" key="3">
    <source>
        <dbReference type="Proteomes" id="UP000494183"/>
    </source>
</evidence>
<keyword evidence="3" id="KW-1185">Reference proteome</keyword>
<dbReference type="RefSeq" id="WP_234818384.1">
    <property type="nucleotide sequence ID" value="NZ_CADILH010000020.1"/>
</dbReference>
<evidence type="ECO:0000259" key="1">
    <source>
        <dbReference type="Pfam" id="PF00582"/>
    </source>
</evidence>
<feature type="domain" description="UspA" evidence="1">
    <location>
        <begin position="2"/>
        <end position="138"/>
    </location>
</feature>
<reference evidence="2 3" key="1">
    <citation type="submission" date="2020-04" db="EMBL/GenBank/DDBJ databases">
        <authorList>
            <person name="De Canck E."/>
        </authorList>
    </citation>
    <scope>NUCLEOTIDE SEQUENCE [LARGE SCALE GENOMIC DNA]</scope>
    <source>
        <strain evidence="2 3">LMG 6000</strain>
    </source>
</reference>
<dbReference type="SUPFAM" id="SSF52402">
    <property type="entry name" value="Adenine nucleotide alpha hydrolases-like"/>
    <property type="match status" value="1"/>
</dbReference>
<dbReference type="GeneID" id="99733380"/>
<name>A0A6S7FBA9_9BURK</name>
<accession>A0A6S7FBA9</accession>
<dbReference type="CDD" id="cd00293">
    <property type="entry name" value="USP-like"/>
    <property type="match status" value="1"/>
</dbReference>
<organism evidence="2 3">
    <name type="scientific">Achromobacter insolitus</name>
    <dbReference type="NCBI Taxonomy" id="217204"/>
    <lineage>
        <taxon>Bacteria</taxon>
        <taxon>Pseudomonadati</taxon>
        <taxon>Pseudomonadota</taxon>
        <taxon>Betaproteobacteria</taxon>
        <taxon>Burkholderiales</taxon>
        <taxon>Alcaligenaceae</taxon>
        <taxon>Achromobacter</taxon>
    </lineage>
</organism>
<dbReference type="AlphaFoldDB" id="A0A6S7FBA9"/>
<dbReference type="EMBL" id="CADILH010000020">
    <property type="protein sequence ID" value="CAB3940853.1"/>
    <property type="molecule type" value="Genomic_DNA"/>
</dbReference>
<dbReference type="Gene3D" id="3.40.50.620">
    <property type="entry name" value="HUPs"/>
    <property type="match status" value="1"/>
</dbReference>
<dbReference type="Pfam" id="PF00582">
    <property type="entry name" value="Usp"/>
    <property type="match status" value="1"/>
</dbReference>
<sequence length="139" mass="15120">MMFTRILVDFDLAHLSRPSLVALLDLAQANHAALTFLAVRPKLDELLSESEESFLADVHKQIGTEWATLLSAARERELQPRLHILAGDSIESLLAFGREMDADLIVAGKSHCGGLKNAILGVPCKELLGRADVAILILP</sequence>
<dbReference type="Proteomes" id="UP000494183">
    <property type="component" value="Unassembled WGS sequence"/>
</dbReference>
<dbReference type="InterPro" id="IPR014729">
    <property type="entry name" value="Rossmann-like_a/b/a_fold"/>
</dbReference>
<proteinExistence type="predicted"/>
<gene>
    <name evidence="2" type="ORF">LMG6000_06655</name>
</gene>
<evidence type="ECO:0000313" key="2">
    <source>
        <dbReference type="EMBL" id="CAB3940853.1"/>
    </source>
</evidence>
<dbReference type="InterPro" id="IPR006016">
    <property type="entry name" value="UspA"/>
</dbReference>
<protein>
    <recommendedName>
        <fullName evidence="1">UspA domain-containing protein</fullName>
    </recommendedName>
</protein>